<sequence>MKITKTPKRLAPAAPEVLALQHRISHSSDDELPPVLDSISEWCWPRGDLYYWTGVLNRFDHILEAICRDYELASIQMNDFTPLTKRLAVSVLRFSRLLLENCTNRKLYNSFEHLSNLLCTRDLDVLEAVLRLVLRIAQQHNSHATKHDFQVSKDRLTTLAMIWTPRDHGVSLVDVARSDAALPAELGQVRFQFFKRTGRSVAPGPRPGSAATVAVASSSAAPSNQASRLDVAGEGEQRQSHSNNHHHHNHHHQHHHQRHATHGHQHPGHQPDTATPTRPRNREGRPGMLPASSTGTLPSTPVRGSDRFEPTTLLSNSNAAGGIAGVGAVTTRREGLVTVDLARLDAAGKDMADVLTEAIETYEIPPEERFELFQRIRLAICLPQPEARHQLLVCRLLAVACYGLVISESVANTQIFLYEPDLVQRVAALIDPVQKVDMSIQSSAFYALDSLGRYRNKISLVLNSVSASVNHGIILSVLRALIEDLRSQSPVSTDHYVDSVLSFVAFICSGSLGSHMIVGAGLIPLLIELVRIRNPDRYMVQRTVSRALGLVDSLAFAVPQAFDLFCNARGLDVLVDRIQDEVDRDIDDGSHDRMKHSRYGEPGPDNLYGKLAFGRSSLLRAMFKSITQMMSSTGTGEGLRNLINTSLPSSLKKIIEYRTIFGPQILALTINIMATFIHNEPTSLGILQEAKMPEAFFNCIESDVEANFDVILAIPNAVGAICLNQAGLDLFNSRPVILKLFSLFTSERHSKVLQDRDNASMFGAAIDELVRHQPSIKTSVINSVMSCLDDIHSNGKNFAPPEDPRSRGAYGLLPIGDALPLTMTDATVASGSDSVAAPPAIGAVALADVVTDEPDPIKKDHSKLETNAVVVSIDVIARFLEGLFQTTSHCKDFLKLDGLYKLLGLYSLPCLTYDFSVSPTADSLVTLIRFMAEISPTTVLVAMLRDIKLVAEVAAPIFGLPATSFADFLFENARSRLLELSSPRDEIEAAAANETFQKLVGLCSRCHLLSDICQMFTYAGQKMPSTFLQTIIASDTSPTISIAELGAIHRACAWENMLLKASLPPPPPRSKGKDVSDSGRANDSGARSANSSNPDASHSGDRSAAHDTNAISADALVRSESDDTLPDARMDAPRPAQPGVPDDLLLDVAGTVEQQPQPRTLSHDGEDTGVDIEHDPRHRNAAALRYVASQIPSSLTSLFQETVRFLSPRRGVDAAHRKAAQTASTEIAQVLKEHLTWRQSSNETNSFAFATMMICQASCLLFDDRSSPSPVQTAVLRGLDKLGGLESLFDLYRRYTAEIDHFYNADGSRKESIVADLGEAGLKLGHTCGGLKVVLGVLLKLVTAKGLTDSNQTSQLIKEGGLDVFDPGAYLAKIRAAVLAELQVTWEKPWLPSLPASVNRLMLQNLLEILRALNEFSITPKKPGASGSSSGSAAAAGVGGLPALTTMLGGLTGLRNPFAFGSAPREMPIRRTPNEDRVTQLVDMGFPANAARLALSRCHNDLSAATEYLLTHDEVVNQFRDDPNRPWDDSPVSNVNANTNAATDAGPEHSEAEPGPAAAAAASEADASQGNAHNNNATAGEEAMQRSAQTDDHPMADAGDNEATESGQPADETLDAEKMKKLKSDLASRRYAVRANLVTRALELADHHPSLVFEVKDCLLLDKWSRLSVSEHMQSILITLQGLGEEAVGVKADFVALRLQLVALVLRNEHLFKSLEDSTATSIMDALRSLIQLYNCRPSQPTTATAAGTSSVTTATVPAAQPKWLASLLLVLVAILGFSEDNATATVNEDILKDSPTPSHDSSTEETMLQQQQEEQKQVGEEAHQPLQQEGQEQPEASSLPPPTPLPRIRTRAIDVTDELYAFALQVLREALQLERNDLLAAYRLLSVLTRNHSYAARFVKDGGVTLLFEPFKVLEPRLVSGCQPFVVLVLRHIIEDAETLASVMQQEIHSFLAQSRGKASDTTSLVRQLDSAVLRDPDVFVESALAKVEMTDYSTAKTSGHIKLIEEESSSSDADSSSKAGKEGSSSSDLAGNGQTSLASLRLGDEPIDAATGANDTNVDDGSFFRAATALPAAPVSQELDGLMGFLITELLQIVRDAKASSTDSVVGSDDPSAPTSGSSSVPVDAGAAADDESPEANTNTSSNAEASQPLTDAQKRKDINFFYSCFLMQCLTELLSSYSSCKTSFINFNKRRLFASINASGGVPTTPGPALTTAAAGPFAALSSERGPLTPGGARDTSRAKLGILSTFLNDLVPAGFLSSFESAELRRKMAQSNWAMSVVVALTADVAIHSDLKEVPSDLANVRKVVLDAISKAIREAAASSEPIEVRYGRLFALSDLCWRLLIARPNTTGAKQTEDLTLHMAKTMLEKNFVTVLTSAIADVDLNLPTVKTLLEAILKPLERLTKVAIKMGKAKDRQAGKATLDESAEESSLSSDYDMDDEFDDDDDEDDDDHHHHHHHHDHEHGPGREETPDFYRNSSLGMHTGEMEQGFDDDEMTDEEMEDEEDIDMEEYDSETGSELSSDEDTDMSGSDGDEPAVIEIDTDSDLLGSDEDGWTDEDDENEDDDGGRRRGRRGPGSLVDDGEEHDEDVSGDEDDDDDEDEALDFVFEDDEGGLPAMLRDGFEGELDDTGAIDDGLPLDPQLEDDEGDMMDDDESIDDGLENEELSQLELAEDYATAFNQADDRFGANWGWTLVPDGAAGSGAGSRGGDRPRSGGMLPPNFFLPNALENATSGTGGYRRRQLLDIESMMAPRRGTAQADEVANHPLLVDRSEADGRPASGRAGRRGSSAQLPAGLSNWAQSIEDIVGDGALQFLETLLARGGQNRDIHIELGQNGRMRIDGIEMNRGGPHHHQHHHHLHSQHGTGPQGQGRRSSSDATKTDPVALAQAFTPQPTIARWAEEALILLPSSNTSNSRTKKVQTHLINALLPGLRKRRLAWWDKALRDRRRIKTKKAAQADAEKDLDREEAENELARVRADKERTEQELAEARSRLQAAEELQTQAVAGTSDASAPSTGAAAGTVGAPAAPVPEPQPQLPQDISAGGVRSANASATSHETSHEASAAAAAVDASSEDIEMADAERPTTVSSAPAASNSTDTSAAASTTTAEPANAPDESAQSTRITTTIHGEEIDITDTGIDPTFLEALPDELREEVVNQHFRERRAAQATRNLPQPTSIAPEFLEALPAELRAEVIQQEAIENSRRRLREQLAARSNVGTPQLTGPSSGSGSAAANDATSAAGGEARGRNEMPTDLLEQLMEQDEEFFNSLPENMLAEVNDLRRRHRRFDDDGDEESQDTSAGTTRVHPVGESGAAGSRPGPTSTAAAQGGGGAGDTEGEAAKKAGPRDAIQLLDKSGVATLVRLLFFPQMNARQTALHKVLANLSENAKTRSELLNLLLMVLSEGSVDAHAVDRSFVTMSNRANRMHATPSRPTPRRSNSMSASAVHAQGHNQMSGSAVGAAGSVAPLSRTGDEAPFLIASRSIETLVHLTSSNQQAALYFLRDDSRPPRRPKGKEKEKEKEIQRATAPVNVLLALLAKDTILANSQLVDSLLSLLSTITKPLLSLPKVSSASLRDGHSSSDGSATLSEQREQSARLSSNNNDTTSGAGPAGGAEASASSGTTDQAEPMMTDGAVAAAAMDAAQDSAQRTLSGDGALTTVPWIPADRLSAIVRPLATAISSRGFQNTLAVASHLSAIDGARDIICAALQAQADRASKSLVVDLDALLSSLPEPVEEDEHDDTPAGDRHNEGDDAAVTARARGNGGSDVSGAGAGASGIVIQGPTVTDGLSTHGTARRIESEALAGLASPSSAQAVLLRSLRALDYIMTGR</sequence>
<dbReference type="InParanoid" id="A0A317XMP1"/>
<dbReference type="InterPro" id="IPR025527">
    <property type="entry name" value="HUWE1/Rev1_UBM"/>
</dbReference>
<feature type="compositionally biased region" description="Acidic residues" evidence="2">
    <location>
        <begin position="2583"/>
        <end position="2615"/>
    </location>
</feature>
<dbReference type="InterPro" id="IPR009060">
    <property type="entry name" value="UBA-like_sf"/>
</dbReference>
<feature type="region of interest" description="Disordered" evidence="2">
    <location>
        <begin position="1060"/>
        <end position="1143"/>
    </location>
</feature>
<evidence type="ECO:0000256" key="2">
    <source>
        <dbReference type="SAM" id="MobiDB-lite"/>
    </source>
</evidence>
<dbReference type="UniPathway" id="UPA00143"/>
<feature type="compositionally biased region" description="Low complexity" evidence="2">
    <location>
        <begin position="209"/>
        <end position="227"/>
    </location>
</feature>
<feature type="region of interest" description="Disordered" evidence="2">
    <location>
        <begin position="1789"/>
        <end position="1848"/>
    </location>
</feature>
<feature type="domain" description="UBA" evidence="3">
    <location>
        <begin position="1472"/>
        <end position="1512"/>
    </location>
</feature>
<dbReference type="InterPro" id="IPR010314">
    <property type="entry name" value="E3_Ub_ligase_DUF913"/>
</dbReference>
<dbReference type="GO" id="GO:0016740">
    <property type="term" value="F:transferase activity"/>
    <property type="evidence" value="ECO:0007669"/>
    <property type="project" value="UniProtKB-KW"/>
</dbReference>
<feature type="compositionally biased region" description="Low complexity" evidence="2">
    <location>
        <begin position="3008"/>
        <end position="3029"/>
    </location>
</feature>
<feature type="region of interest" description="Disordered" evidence="2">
    <location>
        <begin position="3571"/>
        <end position="3629"/>
    </location>
</feature>
<dbReference type="OrthoDB" id="8068875at2759"/>
<feature type="compositionally biased region" description="Basic and acidic residues" evidence="2">
    <location>
        <begin position="1117"/>
        <end position="1132"/>
    </location>
</feature>
<feature type="region of interest" description="Disordered" evidence="2">
    <location>
        <begin position="2757"/>
        <end position="2794"/>
    </location>
</feature>
<feature type="compositionally biased region" description="Low complexity" evidence="2">
    <location>
        <begin position="1825"/>
        <end position="1839"/>
    </location>
</feature>
<dbReference type="CDD" id="cd14291">
    <property type="entry name" value="UBA1_NUB1_like"/>
    <property type="match status" value="1"/>
</dbReference>
<dbReference type="SUPFAM" id="SSF46934">
    <property type="entry name" value="UBA-like"/>
    <property type="match status" value="1"/>
</dbReference>
<name>A0A317XMP1_9BASI</name>
<dbReference type="Pfam" id="PF06012">
    <property type="entry name" value="DUF908"/>
    <property type="match status" value="1"/>
</dbReference>
<feature type="compositionally biased region" description="Low complexity" evidence="2">
    <location>
        <begin position="1534"/>
        <end position="1545"/>
    </location>
</feature>
<evidence type="ECO:0000313" key="4">
    <source>
        <dbReference type="EMBL" id="PWY99341.1"/>
    </source>
</evidence>
<feature type="compositionally biased region" description="Basic and acidic residues" evidence="2">
    <location>
        <begin position="2464"/>
        <end position="2475"/>
    </location>
</feature>
<feature type="region of interest" description="Disordered" evidence="2">
    <location>
        <begin position="2103"/>
        <end position="2152"/>
    </location>
</feature>
<organism evidence="4 5">
    <name type="scientific">Testicularia cyperi</name>
    <dbReference type="NCBI Taxonomy" id="1882483"/>
    <lineage>
        <taxon>Eukaryota</taxon>
        <taxon>Fungi</taxon>
        <taxon>Dikarya</taxon>
        <taxon>Basidiomycota</taxon>
        <taxon>Ustilaginomycotina</taxon>
        <taxon>Ustilaginomycetes</taxon>
        <taxon>Ustilaginales</taxon>
        <taxon>Anthracoideaceae</taxon>
        <taxon>Testicularia</taxon>
    </lineage>
</organism>
<feature type="compositionally biased region" description="Low complexity" evidence="2">
    <location>
        <begin position="2012"/>
        <end position="2030"/>
    </location>
</feature>
<feature type="region of interest" description="Disordered" evidence="2">
    <location>
        <begin position="2006"/>
        <end position="2036"/>
    </location>
</feature>
<reference evidence="4 5" key="1">
    <citation type="journal article" date="2018" name="Mol. Biol. Evol.">
        <title>Broad Genomic Sampling Reveals a Smut Pathogenic Ancestry of the Fungal Clade Ustilaginomycotina.</title>
        <authorList>
            <person name="Kijpornyongpan T."/>
            <person name="Mondo S.J."/>
            <person name="Barry K."/>
            <person name="Sandor L."/>
            <person name="Lee J."/>
            <person name="Lipzen A."/>
            <person name="Pangilinan J."/>
            <person name="LaButti K."/>
            <person name="Hainaut M."/>
            <person name="Henrissat B."/>
            <person name="Grigoriev I.V."/>
            <person name="Spatafora J.W."/>
            <person name="Aime M.C."/>
        </authorList>
    </citation>
    <scope>NUCLEOTIDE SEQUENCE [LARGE SCALE GENOMIC DNA]</scope>
    <source>
        <strain evidence="4 5">MCA 3645</strain>
    </source>
</reference>
<dbReference type="PROSITE" id="PS50030">
    <property type="entry name" value="UBA"/>
    <property type="match status" value="1"/>
</dbReference>
<gene>
    <name evidence="4" type="ORF">BCV70DRAFT_162691</name>
</gene>
<feature type="compositionally biased region" description="Low complexity" evidence="2">
    <location>
        <begin position="2781"/>
        <end position="2792"/>
    </location>
</feature>
<feature type="region of interest" description="Disordered" evidence="2">
    <location>
        <begin position="198"/>
        <end position="313"/>
    </location>
</feature>
<feature type="compositionally biased region" description="Polar residues" evidence="2">
    <location>
        <begin position="1079"/>
        <end position="1096"/>
    </location>
</feature>
<feature type="compositionally biased region" description="Acidic residues" evidence="2">
    <location>
        <begin position="2438"/>
        <end position="2453"/>
    </location>
</feature>
<dbReference type="Pfam" id="PF14377">
    <property type="entry name" value="UBM"/>
    <property type="match status" value="2"/>
</dbReference>
<dbReference type="GO" id="GO:0016567">
    <property type="term" value="P:protein ubiquitination"/>
    <property type="evidence" value="ECO:0007669"/>
    <property type="project" value="UniProtKB-UniPathway"/>
</dbReference>
<protein>
    <recommendedName>
        <fullName evidence="3">UBA domain-containing protein</fullName>
    </recommendedName>
</protein>
<feature type="region of interest" description="Disordered" evidence="2">
    <location>
        <begin position="3504"/>
        <end position="3526"/>
    </location>
</feature>
<feature type="compositionally biased region" description="Basic and acidic residues" evidence="2">
    <location>
        <begin position="3517"/>
        <end position="3526"/>
    </location>
</feature>
<dbReference type="Pfam" id="PF00627">
    <property type="entry name" value="UBA"/>
    <property type="match status" value="1"/>
</dbReference>
<dbReference type="Pfam" id="PF06025">
    <property type="entry name" value="DUF913"/>
    <property type="match status" value="1"/>
</dbReference>
<feature type="compositionally biased region" description="Low complexity" evidence="2">
    <location>
        <begin position="3606"/>
        <end position="3629"/>
    </location>
</feature>
<feature type="region of interest" description="Disordered" evidence="2">
    <location>
        <begin position="2416"/>
        <end position="2650"/>
    </location>
</feature>
<feature type="compositionally biased region" description="Low complexity" evidence="2">
    <location>
        <begin position="3226"/>
        <end position="3245"/>
    </location>
</feature>
<dbReference type="SUPFAM" id="SSF48371">
    <property type="entry name" value="ARM repeat"/>
    <property type="match status" value="1"/>
</dbReference>
<feature type="compositionally biased region" description="Low complexity" evidence="2">
    <location>
        <begin position="3090"/>
        <end position="3116"/>
    </location>
</feature>
<dbReference type="InterPro" id="IPR016024">
    <property type="entry name" value="ARM-type_fold"/>
</dbReference>
<feature type="region of interest" description="Disordered" evidence="2">
    <location>
        <begin position="3425"/>
        <end position="3461"/>
    </location>
</feature>
<feature type="compositionally biased region" description="Basic residues" evidence="2">
    <location>
        <begin position="243"/>
        <end position="267"/>
    </location>
</feature>
<feature type="compositionally biased region" description="Basic and acidic residues" evidence="2">
    <location>
        <begin position="2974"/>
        <end position="2994"/>
    </location>
</feature>
<proteinExistence type="predicted"/>
<feature type="compositionally biased region" description="Basic and acidic residues" evidence="2">
    <location>
        <begin position="1814"/>
        <end position="1824"/>
    </location>
</feature>
<dbReference type="Proteomes" id="UP000246740">
    <property type="component" value="Unassembled WGS sequence"/>
</dbReference>
<feature type="region of interest" description="Disordered" evidence="2">
    <location>
        <begin position="1520"/>
        <end position="1615"/>
    </location>
</feature>
<evidence type="ECO:0000256" key="1">
    <source>
        <dbReference type="ARBA" id="ARBA00022679"/>
    </source>
</evidence>
<accession>A0A317XMP1</accession>
<feature type="compositionally biased region" description="Acidic residues" evidence="2">
    <location>
        <begin position="2491"/>
        <end position="2568"/>
    </location>
</feature>
<evidence type="ECO:0000259" key="3">
    <source>
        <dbReference type="PROSITE" id="PS50030"/>
    </source>
</evidence>
<dbReference type="InterPro" id="IPR010309">
    <property type="entry name" value="E3_Ub_ligase_DUF908"/>
</dbReference>
<feature type="region of interest" description="Disordered" evidence="2">
    <location>
        <begin position="3215"/>
        <end position="3250"/>
    </location>
</feature>
<dbReference type="EMBL" id="KZ819195">
    <property type="protein sequence ID" value="PWY99341.1"/>
    <property type="molecule type" value="Genomic_DNA"/>
</dbReference>
<dbReference type="InterPro" id="IPR015940">
    <property type="entry name" value="UBA"/>
</dbReference>
<feature type="compositionally biased region" description="Basic residues" evidence="2">
    <location>
        <begin position="2851"/>
        <end position="2863"/>
    </location>
</feature>
<feature type="region of interest" description="Disordered" evidence="2">
    <location>
        <begin position="2843"/>
        <end position="2883"/>
    </location>
</feature>
<evidence type="ECO:0000313" key="5">
    <source>
        <dbReference type="Proteomes" id="UP000246740"/>
    </source>
</evidence>
<feature type="region of interest" description="Disordered" evidence="2">
    <location>
        <begin position="3732"/>
        <end position="3753"/>
    </location>
</feature>
<dbReference type="STRING" id="1882483.A0A317XMP1"/>
<keyword evidence="1" id="KW-0808">Transferase</keyword>
<feature type="compositionally biased region" description="Polar residues" evidence="2">
    <location>
        <begin position="2137"/>
        <end position="2152"/>
    </location>
</feature>
<dbReference type="Gene3D" id="1.10.8.10">
    <property type="entry name" value="DNA helicase RuvA subunit, C-terminal domain"/>
    <property type="match status" value="1"/>
</dbReference>
<feature type="compositionally biased region" description="Low complexity" evidence="2">
    <location>
        <begin position="1553"/>
        <end position="1572"/>
    </location>
</feature>
<feature type="region of interest" description="Disordered" evidence="2">
    <location>
        <begin position="3290"/>
        <end position="3347"/>
    </location>
</feature>
<dbReference type="FunCoup" id="A0A317XMP1">
    <property type="interactions" value="662"/>
</dbReference>
<dbReference type="SMART" id="SM00165">
    <property type="entry name" value="UBA"/>
    <property type="match status" value="1"/>
</dbReference>
<feature type="compositionally biased region" description="Low complexity" evidence="2">
    <location>
        <begin position="3053"/>
        <end position="3073"/>
    </location>
</feature>
<keyword evidence="5" id="KW-1185">Reference proteome</keyword>
<feature type="region of interest" description="Disordered" evidence="2">
    <location>
        <begin position="2951"/>
        <end position="3123"/>
    </location>
</feature>
<feature type="compositionally biased region" description="Basic and acidic residues" evidence="2">
    <location>
        <begin position="3743"/>
        <end position="3753"/>
    </location>
</feature>